<dbReference type="OrthoDB" id="2454615at2"/>
<comment type="caution">
    <text evidence="1">The sequence shown here is derived from an EMBL/GenBank/DDBJ whole genome shotgun (WGS) entry which is preliminary data.</text>
</comment>
<dbReference type="SUPFAM" id="SSF46785">
    <property type="entry name" value="Winged helix' DNA-binding domain"/>
    <property type="match status" value="1"/>
</dbReference>
<dbReference type="Gene3D" id="1.10.10.10">
    <property type="entry name" value="Winged helix-like DNA-binding domain superfamily/Winged helix DNA-binding domain"/>
    <property type="match status" value="1"/>
</dbReference>
<proteinExistence type="predicted"/>
<dbReference type="AlphaFoldDB" id="A0A433RPX4"/>
<dbReference type="RefSeq" id="WP_126991723.1">
    <property type="nucleotide sequence ID" value="NZ_JTFC01000042.1"/>
</dbReference>
<keyword evidence="2" id="KW-1185">Reference proteome</keyword>
<sequence length="95" mass="11177">MNLERLQYSFIKELERKNTKICAADYGVDVAKFQHFVYQLQKDGYISNVHLAPEGGLDLKKAEITYTGMKYLAEHFEWIMPYRDAVDRKVWIAQS</sequence>
<dbReference type="InterPro" id="IPR036390">
    <property type="entry name" value="WH_DNA-bd_sf"/>
</dbReference>
<protein>
    <submittedName>
        <fullName evidence="1">Uncharacterized protein</fullName>
    </submittedName>
</protein>
<dbReference type="InterPro" id="IPR018597">
    <property type="entry name" value="Phage_Tuc2009_YjcQ"/>
</dbReference>
<accession>A0A433RPX4</accession>
<name>A0A433RPX4_9BACL</name>
<gene>
    <name evidence="1" type="ORF">QI30_16630</name>
</gene>
<evidence type="ECO:0000313" key="2">
    <source>
        <dbReference type="Proteomes" id="UP000288623"/>
    </source>
</evidence>
<dbReference type="Pfam" id="PF09639">
    <property type="entry name" value="YjcQ"/>
    <property type="match status" value="1"/>
</dbReference>
<reference evidence="1 2" key="1">
    <citation type="submission" date="2014-11" db="EMBL/GenBank/DDBJ databases">
        <title>Genome sequence and analysis of novel Kurthia sp.</title>
        <authorList>
            <person name="Lawson J.N."/>
            <person name="Gonzalez J.E."/>
            <person name="Rinauldi L."/>
            <person name="Xuan Z."/>
            <person name="Firman A."/>
            <person name="Shaddox L."/>
            <person name="Trudeau A."/>
            <person name="Shah S."/>
            <person name="Reiman D."/>
        </authorList>
    </citation>
    <scope>NUCLEOTIDE SEQUENCE [LARGE SCALE GENOMIC DNA]</scope>
    <source>
        <strain evidence="1 2">3B1D</strain>
    </source>
</reference>
<dbReference type="Proteomes" id="UP000288623">
    <property type="component" value="Unassembled WGS sequence"/>
</dbReference>
<organism evidence="1 2">
    <name type="scientific">Candidatus Kurthia intestinigallinarum</name>
    <dbReference type="NCBI Taxonomy" id="1562256"/>
    <lineage>
        <taxon>Bacteria</taxon>
        <taxon>Bacillati</taxon>
        <taxon>Bacillota</taxon>
        <taxon>Bacilli</taxon>
        <taxon>Bacillales</taxon>
        <taxon>Caryophanaceae</taxon>
        <taxon>Kurthia</taxon>
    </lineage>
</organism>
<dbReference type="EMBL" id="JTFC01000042">
    <property type="protein sequence ID" value="RUS52397.1"/>
    <property type="molecule type" value="Genomic_DNA"/>
</dbReference>
<dbReference type="InterPro" id="IPR036388">
    <property type="entry name" value="WH-like_DNA-bd_sf"/>
</dbReference>
<evidence type="ECO:0000313" key="1">
    <source>
        <dbReference type="EMBL" id="RUS52397.1"/>
    </source>
</evidence>